<evidence type="ECO:0000313" key="4">
    <source>
        <dbReference type="Proteomes" id="UP000004080"/>
    </source>
</evidence>
<dbReference type="STRING" id="1196324.A374_14865"/>
<comment type="caution">
    <text evidence="3">The sequence shown here is derived from an EMBL/GenBank/DDBJ whole genome shotgun (WGS) entry which is preliminary data.</text>
</comment>
<feature type="domain" description="Glycosyltransferase 2-like" evidence="2">
    <location>
        <begin position="8"/>
        <end position="139"/>
    </location>
</feature>
<evidence type="ECO:0000259" key="2">
    <source>
        <dbReference type="Pfam" id="PF00535"/>
    </source>
</evidence>
<evidence type="ECO:0000313" key="3">
    <source>
        <dbReference type="EMBL" id="EIT84619.1"/>
    </source>
</evidence>
<gene>
    <name evidence="3" type="ORF">A374_14865</name>
</gene>
<accession>I8AGT3</accession>
<dbReference type="PATRIC" id="fig|1196324.3.peg.3038"/>
<reference evidence="3 4" key="1">
    <citation type="journal article" date="2012" name="J. Bacteriol.">
        <title>Genome of Bacillus macauensis ZFHKF-1, a Long-Chain-Forming Bacterium.</title>
        <authorList>
            <person name="Cai L."/>
            <person name="Zhang T."/>
        </authorList>
    </citation>
    <scope>NUCLEOTIDE SEQUENCE [LARGE SCALE GENOMIC DNA]</scope>
    <source>
        <strain evidence="3 4">ZFHKF-1</strain>
    </source>
</reference>
<dbReference type="CDD" id="cd00761">
    <property type="entry name" value="Glyco_tranf_GTA_type"/>
    <property type="match status" value="1"/>
</dbReference>
<dbReference type="GO" id="GO:0016740">
    <property type="term" value="F:transferase activity"/>
    <property type="evidence" value="ECO:0007669"/>
    <property type="project" value="UniProtKB-KW"/>
</dbReference>
<dbReference type="Pfam" id="PF00535">
    <property type="entry name" value="Glycos_transf_2"/>
    <property type="match status" value="1"/>
</dbReference>
<dbReference type="eggNOG" id="COG1216">
    <property type="taxonomic scope" value="Bacteria"/>
</dbReference>
<organism evidence="3 4">
    <name type="scientific">Fictibacillus macauensis ZFHKF-1</name>
    <dbReference type="NCBI Taxonomy" id="1196324"/>
    <lineage>
        <taxon>Bacteria</taxon>
        <taxon>Bacillati</taxon>
        <taxon>Bacillota</taxon>
        <taxon>Bacilli</taxon>
        <taxon>Bacillales</taxon>
        <taxon>Fictibacillaceae</taxon>
        <taxon>Fictibacillus</taxon>
    </lineage>
</organism>
<proteinExistence type="inferred from homology"/>
<name>I8AGT3_9BACL</name>
<dbReference type="PANTHER" id="PTHR43685">
    <property type="entry name" value="GLYCOSYLTRANSFERASE"/>
    <property type="match status" value="1"/>
</dbReference>
<dbReference type="SUPFAM" id="SSF53448">
    <property type="entry name" value="Nucleotide-diphospho-sugar transferases"/>
    <property type="match status" value="1"/>
</dbReference>
<dbReference type="RefSeq" id="WP_007203049.1">
    <property type="nucleotide sequence ID" value="NZ_AKKV01000031.1"/>
</dbReference>
<dbReference type="InterPro" id="IPR050834">
    <property type="entry name" value="Glycosyltransf_2"/>
</dbReference>
<dbReference type="Proteomes" id="UP000004080">
    <property type="component" value="Unassembled WGS sequence"/>
</dbReference>
<sequence>MSDNPLVSIGVPVFNGAKTLEKSLRAILDQEYKNIEVIISDNASTDATAQICQSLQARDHRIQYVRNKTNMGMANNFNAVVHRSQGKYFMWSAHDDYRDASFIAKCVKQLESNERAVICGSYVAFINEEGQKFDPRPYHYFRPQDMNSSDFIRSYLARYGCYEMIYGMFRLQNLKASMMIQEVFCPDYLMCFQLLLQGELELVEEELLYYKWNPKTVDHYAREVAQDDQAYEAMAAAPFSQLIGNFVKLVTESPRFSEVEKASEKEKMIQGMLEEASHIITPFIEEVKPYFPQTLLSPPLLYAFCEARYLQGKTIEEAVAATKASCGVSLADVREVYIWGAGMQGITVYSLCQRYRVNIVAYVDPLMPAGLTRHQLPVYSLTDFQALQEKPFVIVAEQVREAEQQLNQLGYKKFKDYYIQDSTKPFLFGC</sequence>
<dbReference type="InterPro" id="IPR029044">
    <property type="entry name" value="Nucleotide-diphossugar_trans"/>
</dbReference>
<protein>
    <submittedName>
        <fullName evidence="3">Glycosyl transferase family protein</fullName>
    </submittedName>
</protein>
<dbReference type="AlphaFoldDB" id="I8AGT3"/>
<dbReference type="InterPro" id="IPR001173">
    <property type="entry name" value="Glyco_trans_2-like"/>
</dbReference>
<comment type="similarity">
    <text evidence="1">Belongs to the glycosyltransferase 2 family.</text>
</comment>
<dbReference type="Gene3D" id="3.90.550.10">
    <property type="entry name" value="Spore Coat Polysaccharide Biosynthesis Protein SpsA, Chain A"/>
    <property type="match status" value="1"/>
</dbReference>
<dbReference type="PANTHER" id="PTHR43685:SF11">
    <property type="entry name" value="GLYCOSYLTRANSFERASE TAGX-RELATED"/>
    <property type="match status" value="1"/>
</dbReference>
<keyword evidence="4" id="KW-1185">Reference proteome</keyword>
<evidence type="ECO:0000256" key="1">
    <source>
        <dbReference type="ARBA" id="ARBA00006739"/>
    </source>
</evidence>
<dbReference type="EMBL" id="AKKV01000031">
    <property type="protein sequence ID" value="EIT84619.1"/>
    <property type="molecule type" value="Genomic_DNA"/>
</dbReference>
<keyword evidence="3" id="KW-0808">Transferase</keyword>